<comment type="function">
    <text evidence="12 13">Calcium-regulated, actin-modulating protein that binds to the plus (or barbed) ends of actin monomers or filaments, preventing monomer exchange (end-blocking or capping). It can promote the assembly of monomers into filaments (nucleation) as well as sever filaments already formed. Plays a role in ciliogenesis.</text>
</comment>
<keyword evidence="4 13" id="KW-0117">Actin capping</keyword>
<dbReference type="Pfam" id="PF00626">
    <property type="entry name" value="Gelsolin"/>
    <property type="match status" value="1"/>
</dbReference>
<evidence type="ECO:0000256" key="4">
    <source>
        <dbReference type="ARBA" id="ARBA00022467"/>
    </source>
</evidence>
<name>A0ABV0PGR7_9TELE</name>
<evidence type="ECO:0000256" key="13">
    <source>
        <dbReference type="RuleBase" id="RU367130"/>
    </source>
</evidence>
<keyword evidence="5 13" id="KW-0963">Cytoplasm</keyword>
<evidence type="ECO:0000256" key="5">
    <source>
        <dbReference type="ARBA" id="ARBA00022490"/>
    </source>
</evidence>
<organism evidence="15 16">
    <name type="scientific">Goodea atripinnis</name>
    <dbReference type="NCBI Taxonomy" id="208336"/>
    <lineage>
        <taxon>Eukaryota</taxon>
        <taxon>Metazoa</taxon>
        <taxon>Chordata</taxon>
        <taxon>Craniata</taxon>
        <taxon>Vertebrata</taxon>
        <taxon>Euteleostomi</taxon>
        <taxon>Actinopterygii</taxon>
        <taxon>Neopterygii</taxon>
        <taxon>Teleostei</taxon>
        <taxon>Neoteleostei</taxon>
        <taxon>Acanthomorphata</taxon>
        <taxon>Ovalentaria</taxon>
        <taxon>Atherinomorphae</taxon>
        <taxon>Cyprinodontiformes</taxon>
        <taxon>Goodeidae</taxon>
        <taxon>Goodea</taxon>
    </lineage>
</organism>
<dbReference type="InterPro" id="IPR007122">
    <property type="entry name" value="Villin/Gelsolin"/>
</dbReference>
<evidence type="ECO:0000256" key="6">
    <source>
        <dbReference type="ARBA" id="ARBA00022723"/>
    </source>
</evidence>
<keyword evidence="11" id="KW-0206">Cytoskeleton</keyword>
<evidence type="ECO:0000313" key="16">
    <source>
        <dbReference type="Proteomes" id="UP001476798"/>
    </source>
</evidence>
<comment type="similarity">
    <text evidence="2 13">Belongs to the villin/gelsolin family.</text>
</comment>
<proteinExistence type="inferred from homology"/>
<keyword evidence="10 13" id="KW-0009">Actin-binding</keyword>
<feature type="domain" description="Gelsolin-like" evidence="14">
    <location>
        <begin position="80"/>
        <end position="148"/>
    </location>
</feature>
<dbReference type="Gene3D" id="3.40.20.10">
    <property type="entry name" value="Severin"/>
    <property type="match status" value="2"/>
</dbReference>
<dbReference type="SUPFAM" id="SSF55753">
    <property type="entry name" value="Actin depolymerizing proteins"/>
    <property type="match status" value="2"/>
</dbReference>
<comment type="caution">
    <text evidence="15">The sequence shown here is derived from an EMBL/GenBank/DDBJ whole genome shotgun (WGS) entry which is preliminary data.</text>
</comment>
<dbReference type="InterPro" id="IPR007123">
    <property type="entry name" value="Gelsolin-like_dom"/>
</dbReference>
<keyword evidence="8" id="KW-0970">Cilium biogenesis/degradation</keyword>
<dbReference type="EMBL" id="JAHRIO010072651">
    <property type="protein sequence ID" value="MEQ2182619.1"/>
    <property type="molecule type" value="Genomic_DNA"/>
</dbReference>
<gene>
    <name evidence="15" type="ORF">GOODEAATRI_024241</name>
</gene>
<evidence type="ECO:0000259" key="14">
    <source>
        <dbReference type="Pfam" id="PF00626"/>
    </source>
</evidence>
<evidence type="ECO:0000256" key="9">
    <source>
        <dbReference type="ARBA" id="ARBA00022837"/>
    </source>
</evidence>
<dbReference type="SMART" id="SM00262">
    <property type="entry name" value="GEL"/>
    <property type="match status" value="1"/>
</dbReference>
<evidence type="ECO:0000256" key="1">
    <source>
        <dbReference type="ARBA" id="ARBA00004245"/>
    </source>
</evidence>
<evidence type="ECO:0000256" key="3">
    <source>
        <dbReference type="ARBA" id="ARBA00018797"/>
    </source>
</evidence>
<evidence type="ECO:0000256" key="2">
    <source>
        <dbReference type="ARBA" id="ARBA00008418"/>
    </source>
</evidence>
<evidence type="ECO:0000256" key="10">
    <source>
        <dbReference type="ARBA" id="ARBA00023203"/>
    </source>
</evidence>
<dbReference type="Proteomes" id="UP001476798">
    <property type="component" value="Unassembled WGS sequence"/>
</dbReference>
<keyword evidence="7" id="KW-0677">Repeat</keyword>
<feature type="non-terminal residue" evidence="15">
    <location>
        <position position="1"/>
    </location>
</feature>
<comment type="subcellular location">
    <subcellularLocation>
        <location evidence="1 13">Cytoplasm</location>
        <location evidence="1 13">Cytoskeleton</location>
    </subcellularLocation>
</comment>
<keyword evidence="16" id="KW-1185">Reference proteome</keyword>
<keyword evidence="9" id="KW-0106">Calcium</keyword>
<protein>
    <recommendedName>
        <fullName evidence="3 13">Gelsolin</fullName>
        <shortName evidence="13">ADF</shortName>
    </recommendedName>
    <alternativeName>
        <fullName evidence="13">Actin-depolymerizing factor</fullName>
    </alternativeName>
</protein>
<evidence type="ECO:0000256" key="8">
    <source>
        <dbReference type="ARBA" id="ARBA00022794"/>
    </source>
</evidence>
<dbReference type="PANTHER" id="PTHR11977:SF29">
    <property type="entry name" value="GELSOLIN"/>
    <property type="match status" value="1"/>
</dbReference>
<dbReference type="InterPro" id="IPR029006">
    <property type="entry name" value="ADF-H/Gelsolin-like_dom_sf"/>
</dbReference>
<evidence type="ECO:0000256" key="12">
    <source>
        <dbReference type="ARBA" id="ARBA00025132"/>
    </source>
</evidence>
<evidence type="ECO:0000256" key="11">
    <source>
        <dbReference type="ARBA" id="ARBA00023212"/>
    </source>
</evidence>
<sequence length="196" mass="22179">RLLQVKGRRVVRSTEIPVSWENFNHGDSFILDLGQVLGEKPDLPESHSDDTQTDVSNRKVAKLYKVSNAGGVMEVTLVLEQNPFSQDALESSECYILDNGTNGLIFVWKGKDANSDERHAVLQSSEKFLQQMNYPPYTQVNTINLEKELGESHWDFASHLCTSPTNLLLVPLRSRSFLSMARRHSSNSFLRIGRML</sequence>
<accession>A0ABV0PGR7</accession>
<evidence type="ECO:0000256" key="7">
    <source>
        <dbReference type="ARBA" id="ARBA00022737"/>
    </source>
</evidence>
<reference evidence="15 16" key="1">
    <citation type="submission" date="2021-06" db="EMBL/GenBank/DDBJ databases">
        <authorList>
            <person name="Palmer J.M."/>
        </authorList>
    </citation>
    <scope>NUCLEOTIDE SEQUENCE [LARGE SCALE GENOMIC DNA]</scope>
    <source>
        <strain evidence="15 16">GA_2019</strain>
        <tissue evidence="15">Muscle</tissue>
    </source>
</reference>
<dbReference type="CDD" id="cd11292">
    <property type="entry name" value="gelsolin_S3_like"/>
    <property type="match status" value="1"/>
</dbReference>
<evidence type="ECO:0000313" key="15">
    <source>
        <dbReference type="EMBL" id="MEQ2182619.1"/>
    </source>
</evidence>
<keyword evidence="6" id="KW-0479">Metal-binding</keyword>
<dbReference type="PANTHER" id="PTHR11977">
    <property type="entry name" value="VILLIN"/>
    <property type="match status" value="1"/>
</dbReference>